<dbReference type="OrthoDB" id="2407621at2759"/>
<evidence type="ECO:0000313" key="1">
    <source>
        <dbReference type="EMBL" id="CAG8679860.1"/>
    </source>
</evidence>
<sequence>MKGFIDPYFLTTTSELWKLSSFIETRSGPGFIKSDCLYFYKEGLQNICKSSEFDDEQKTMALKLIEKYNVDKKECAELLKTHENQVTAHSIRSGILENRLKLLANTARSANSTIYTMFTQADVSVSGHKVQEKQITTGYDLLTTDPNPESSQGIKRDLDNEVDEEEYDAKRTIIGGKSTSWIVNGINIRQRLTEYQETGLPKTRPEYYDVILFTDKNQDGFLGTLEENIVIQMRKEIERKDDNTEDNIEKKIKSFLNNIITRDIKETKKNLKLQKNDTFEEDFAIFFVNHMIELIEDVNVLLKDMSEGTFIAMVLAPILNRLFIKNKKVWFTKYGETCLRASAEEQNSQKTDDERRSPGEKIDTIIASRNDDEEFSVTEVSGPPSKKDWSHFIGDRLKIIKMSKTLMNRFARLRPNSDIRTFIVYQVILYEFRLKFSEIYTVKELLRFSILKTWKDMRNSHEAIIGFLKYEHLLSESSSTIEDFLWIEDNSNEEFQGMTTRTVYTSKCMKHEKKPRII</sequence>
<evidence type="ECO:0000313" key="2">
    <source>
        <dbReference type="Proteomes" id="UP000789759"/>
    </source>
</evidence>
<name>A0A9N9EIK1_9GLOM</name>
<proteinExistence type="predicted"/>
<accession>A0A9N9EIK1</accession>
<dbReference type="AlphaFoldDB" id="A0A9N9EIK1"/>
<organism evidence="1 2">
    <name type="scientific">Cetraspora pellucida</name>
    <dbReference type="NCBI Taxonomy" id="1433469"/>
    <lineage>
        <taxon>Eukaryota</taxon>
        <taxon>Fungi</taxon>
        <taxon>Fungi incertae sedis</taxon>
        <taxon>Mucoromycota</taxon>
        <taxon>Glomeromycotina</taxon>
        <taxon>Glomeromycetes</taxon>
        <taxon>Diversisporales</taxon>
        <taxon>Gigasporaceae</taxon>
        <taxon>Cetraspora</taxon>
    </lineage>
</organism>
<comment type="caution">
    <text evidence="1">The sequence shown here is derived from an EMBL/GenBank/DDBJ whole genome shotgun (WGS) entry which is preliminary data.</text>
</comment>
<protein>
    <submittedName>
        <fullName evidence="1">7669_t:CDS:1</fullName>
    </submittedName>
</protein>
<gene>
    <name evidence="1" type="ORF">CPELLU_LOCUS10723</name>
</gene>
<keyword evidence="2" id="KW-1185">Reference proteome</keyword>
<reference evidence="1" key="1">
    <citation type="submission" date="2021-06" db="EMBL/GenBank/DDBJ databases">
        <authorList>
            <person name="Kallberg Y."/>
            <person name="Tangrot J."/>
            <person name="Rosling A."/>
        </authorList>
    </citation>
    <scope>NUCLEOTIDE SEQUENCE</scope>
    <source>
        <strain evidence="1">FL966</strain>
    </source>
</reference>
<dbReference type="EMBL" id="CAJVQA010009001">
    <property type="protein sequence ID" value="CAG8679860.1"/>
    <property type="molecule type" value="Genomic_DNA"/>
</dbReference>
<dbReference type="Proteomes" id="UP000789759">
    <property type="component" value="Unassembled WGS sequence"/>
</dbReference>